<dbReference type="Proteomes" id="UP000789525">
    <property type="component" value="Unassembled WGS sequence"/>
</dbReference>
<sequence>MSTADSARPQYGDGSIENLGSPPALRVWRERARRENRDVGFVPTMGALHHGHLDLGLALDNSVAKNFVPLPQPVETRCHPYDFPRNAYLTDKERQDWAPTLWRSLQEGKKVWRETLEACYSQGGLSSGNSDIQCTGLREKVKEAAEQVIIAASESASKDDTPVTIKLDYIELNWVDNLELVGSFMIDSSSSKNEDSADDMRMPGVPAMILSGAVARMASILKRIKRKQSPESSISDSPPPAETSGGSSSDSKYQTARDNLIGASKVVKAIAEAASFLGPLKSTCEMAILFLEKTKNLINHSKVSYRYTREFMASVTGKPDGATGYWTTRLPPCAERLYPIARLGPEKARPMGTQHETCLKGTREPILQEIRQWGKAQTVEKQLFWLCDIGGSGKSTVAYTMSQEWDEEPNIFLGRFFFSKNARDTSDIDTFCSTLARDLASKHSILSSIITDALQTDSLLTERDFTKQFKKLIVEPLCSISQDIIFVIDAVDECKPESRKRMLRVLLQELVSLPNLKVLLTSRPESDIMDLLRDKAIVRNMHFEMQGSNNQSNMADITSYVDHHLTKLLTSRYRQQLVAQSNGLFIWVSTARIELELAAAYNSTQFKSTLASLLARGNGGDLDTLYLGILNRVLRGDSKDLILRVLATLAILYEPVSITCLGRLINAHDEELELEVKSMRSVFRVDNTIEFLHPTFREYLTSIQGKGTIPDAYASHTVLALGTLGALQRDLKRDVCNIDVPGVPFPDNAKVVDLDDRLSALSQSSPSLLYSSQYWALHASQAVQNASVAESLGVFLKTKVLNLIEILSLMGHLLRLQDVLELQRKLEVHWPENEAIELCEETWRFVQSRQLMLERSALHVYSSGLLFLPAHTKLGDIYKKPFESDLPQIICGLDAHWSQYRTLAGHSDLVTCFSISPDGTRVVSGSYDGTVRMWDVTTGASLGIVMDGDSDIIHLAYSSDGSHIIIGTRSGYLAKWYGFTSETIHIQLQCNLGRDGILELFFSPDETRVVYCDPINGLGLCDVMTGEIISPLIEGYLGYDGTLASSPDQTRVACIFEGSLYLWDVNTGKQIAFTSLIDQRATCLAFSPDSSQITLGYRSGTLELWNAAANLSCIATWESQAGVITALAFSPDGTRIIFGHERGAMELRDLITGSKISTMSWEHTDLRNLRFSSDGNRIVSVCGDHTLWLWDGLTGASIGPPLKGHTSFISCVSFSPDNTRIISGSYDYTLRIWNVATSGRDEAMQECHGDEVTCIAFSPDGSRVISGSDDWTLQLWNAETGAGIGSAWDEHIDPIVCVAFSPDGTHVISAERRGSLRLWDVASGVCIGELAANLSHVRHIAFSPDGSKFVSYNDDNPSPSLQLWDLTCNPIGADIECSSLRDHNITFFEDGRPFSLSTGDTFRISDQGIERLGSSPQTGHTIGGENLGSSSSQNCAWSCAPNRTSTYKAAVTLPNGSFSLALMHSTSPNKASDHRMGVLFQRGIRMDGYASIRQTSKTSGMTHQVRKAERKLYVSAVIKISNQSLILDILWLLSAVEVFDLASPRQKTYLLVIQSKKGKGEPRGWAPHLLRLQRSKLTLSNRRNVIFFALFRRLEAARIRNIQITRSIILQRYGLAKYPPLSEPAEHLMTSGDNGDANEVADVSSSGTAAKPAHKHMTAIMNATTLRMVYPRNKKMDGPWRGRKKRDSSCTSSTIPSTIDEAIRQEVDNGACSSGSGRAISTLSSSPSSLVGYYSKRNDKWITALPTIVEEDNILPMTEILGLKRQNEKIDIV</sequence>
<protein>
    <submittedName>
        <fullName evidence="1">2439_t:CDS:1</fullName>
    </submittedName>
</protein>
<proteinExistence type="predicted"/>
<reference evidence="1" key="1">
    <citation type="submission" date="2021-06" db="EMBL/GenBank/DDBJ databases">
        <authorList>
            <person name="Kallberg Y."/>
            <person name="Tangrot J."/>
            <person name="Rosling A."/>
        </authorList>
    </citation>
    <scope>NUCLEOTIDE SEQUENCE</scope>
    <source>
        <strain evidence="1">CL356</strain>
    </source>
</reference>
<dbReference type="EMBL" id="CAJVPT010002697">
    <property type="protein sequence ID" value="CAG8485615.1"/>
    <property type="molecule type" value="Genomic_DNA"/>
</dbReference>
<comment type="caution">
    <text evidence="1">The sequence shown here is derived from an EMBL/GenBank/DDBJ whole genome shotgun (WGS) entry which is preliminary data.</text>
</comment>
<evidence type="ECO:0000313" key="1">
    <source>
        <dbReference type="EMBL" id="CAG8485615.1"/>
    </source>
</evidence>
<organism evidence="1 2">
    <name type="scientific">Acaulospora colombiana</name>
    <dbReference type="NCBI Taxonomy" id="27376"/>
    <lineage>
        <taxon>Eukaryota</taxon>
        <taxon>Fungi</taxon>
        <taxon>Fungi incertae sedis</taxon>
        <taxon>Mucoromycota</taxon>
        <taxon>Glomeromycotina</taxon>
        <taxon>Glomeromycetes</taxon>
        <taxon>Diversisporales</taxon>
        <taxon>Acaulosporaceae</taxon>
        <taxon>Acaulospora</taxon>
    </lineage>
</organism>
<accession>A0ACA9KR41</accession>
<gene>
    <name evidence="1" type="ORF">ACOLOM_LOCUS2168</name>
</gene>
<name>A0ACA9KR41_9GLOM</name>
<evidence type="ECO:0000313" key="2">
    <source>
        <dbReference type="Proteomes" id="UP000789525"/>
    </source>
</evidence>
<keyword evidence="2" id="KW-1185">Reference proteome</keyword>